<protein>
    <submittedName>
        <fullName evidence="2">Uncharacterized protein</fullName>
    </submittedName>
</protein>
<accession>A0A1I1DJI2</accession>
<feature type="compositionally biased region" description="Basic and acidic residues" evidence="1">
    <location>
        <begin position="179"/>
        <end position="244"/>
    </location>
</feature>
<sequence length="354" mass="40725">MKKTIEAELKKLAQKILDGDAEKQIDQLKQEAKVLYEKLTILQFTYTNLEEEKPEAKPALQAVSYAEDTYAPSKPQPSRTQSQTTYKEGKYYVPDGTEFNDSDAITEPNTEKIKDIVAQMPPETEGLDRLMDALNEDWSKVKPELEKPEQSWPQQTQQKPAPEQPEEPKSEEPESTEPETIKSPEIPEEHFAEPPIFEPKKTEPETEPEAKKDPEPAPEPEQPKEENKPIEPEESAKPEEKPGNDFRQIGVDYDNLPDFEPLNNRPNEQRPRSVNDRLKSGISIGLNDRLAYIKHLFAGNASDYNRVLSQLNTFSDFSEAYKFIQLVVKPDYNNWEGKEQYEDRFVEVIANKFQ</sequence>
<reference evidence="3" key="1">
    <citation type="submission" date="2016-10" db="EMBL/GenBank/DDBJ databases">
        <authorList>
            <person name="Varghese N."/>
            <person name="Submissions S."/>
        </authorList>
    </citation>
    <scope>NUCLEOTIDE SEQUENCE [LARGE SCALE GENOMIC DNA]</scope>
    <source>
        <strain evidence="3">DSM 24499</strain>
    </source>
</reference>
<dbReference type="STRING" id="1334022.SAMN04487907_101419"/>
<feature type="compositionally biased region" description="Basic and acidic residues" evidence="1">
    <location>
        <begin position="126"/>
        <end position="149"/>
    </location>
</feature>
<organism evidence="2 3">
    <name type="scientific">Zunongwangia mangrovi</name>
    <dbReference type="NCBI Taxonomy" id="1334022"/>
    <lineage>
        <taxon>Bacteria</taxon>
        <taxon>Pseudomonadati</taxon>
        <taxon>Bacteroidota</taxon>
        <taxon>Flavobacteriia</taxon>
        <taxon>Flavobacteriales</taxon>
        <taxon>Flavobacteriaceae</taxon>
        <taxon>Zunongwangia</taxon>
    </lineage>
</organism>
<evidence type="ECO:0000313" key="3">
    <source>
        <dbReference type="Proteomes" id="UP000199438"/>
    </source>
</evidence>
<dbReference type="RefSeq" id="WP_092539730.1">
    <property type="nucleotide sequence ID" value="NZ_FOKV01000001.1"/>
</dbReference>
<dbReference type="EMBL" id="FOKV01000001">
    <property type="protein sequence ID" value="SFB75004.1"/>
    <property type="molecule type" value="Genomic_DNA"/>
</dbReference>
<proteinExistence type="predicted"/>
<keyword evidence="3" id="KW-1185">Reference proteome</keyword>
<dbReference type="OrthoDB" id="1100725at2"/>
<evidence type="ECO:0000313" key="2">
    <source>
        <dbReference type="EMBL" id="SFB75004.1"/>
    </source>
</evidence>
<evidence type="ECO:0000256" key="1">
    <source>
        <dbReference type="SAM" id="MobiDB-lite"/>
    </source>
</evidence>
<gene>
    <name evidence="2" type="ORF">SAMN04487907_101419</name>
</gene>
<dbReference type="Proteomes" id="UP000199438">
    <property type="component" value="Unassembled WGS sequence"/>
</dbReference>
<name>A0A1I1DJI2_9FLAO</name>
<dbReference type="AlphaFoldDB" id="A0A1I1DJI2"/>
<feature type="region of interest" description="Disordered" evidence="1">
    <location>
        <begin position="67"/>
        <end position="275"/>
    </location>
</feature>
<feature type="compositionally biased region" description="Polar residues" evidence="1">
    <location>
        <begin position="76"/>
        <end position="86"/>
    </location>
</feature>